<dbReference type="InterPro" id="IPR050135">
    <property type="entry name" value="dGTPase-like"/>
</dbReference>
<feature type="domain" description="HD" evidence="4">
    <location>
        <begin position="75"/>
        <end position="211"/>
    </location>
</feature>
<protein>
    <recommendedName>
        <fullName evidence="2">Deoxyguanosinetriphosphate triphosphohydrolase-like protein</fullName>
    </recommendedName>
</protein>
<dbReference type="InterPro" id="IPR026875">
    <property type="entry name" value="PHydrolase_assoc_dom"/>
</dbReference>
<gene>
    <name evidence="5" type="ORF">FHS28_003117</name>
</gene>
<dbReference type="InterPro" id="IPR003607">
    <property type="entry name" value="HD/PDEase_dom"/>
</dbReference>
<keyword evidence="1 2" id="KW-0378">Hydrolase</keyword>
<accession>A0ABR6GUC7</accession>
<evidence type="ECO:0000256" key="3">
    <source>
        <dbReference type="SAM" id="MobiDB-lite"/>
    </source>
</evidence>
<dbReference type="EMBL" id="JACHXO010000005">
    <property type="protein sequence ID" value="MBB3195711.1"/>
    <property type="molecule type" value="Genomic_DNA"/>
</dbReference>
<dbReference type="PROSITE" id="PS51831">
    <property type="entry name" value="HD"/>
    <property type="match status" value="1"/>
</dbReference>
<evidence type="ECO:0000256" key="1">
    <source>
        <dbReference type="ARBA" id="ARBA00022801"/>
    </source>
</evidence>
<dbReference type="InterPro" id="IPR023023">
    <property type="entry name" value="dNTPase_2"/>
</dbReference>
<dbReference type="GO" id="GO:0008832">
    <property type="term" value="F:dGTPase activity"/>
    <property type="evidence" value="ECO:0007669"/>
    <property type="project" value="UniProtKB-EC"/>
</dbReference>
<organism evidence="5 6">
    <name type="scientific">Roseateles terrae</name>
    <dbReference type="NCBI Taxonomy" id="431060"/>
    <lineage>
        <taxon>Bacteria</taxon>
        <taxon>Pseudomonadati</taxon>
        <taxon>Pseudomonadota</taxon>
        <taxon>Betaproteobacteria</taxon>
        <taxon>Burkholderiales</taxon>
        <taxon>Sphaerotilaceae</taxon>
        <taxon>Roseateles</taxon>
    </lineage>
</organism>
<evidence type="ECO:0000256" key="2">
    <source>
        <dbReference type="HAMAP-Rule" id="MF_01212"/>
    </source>
</evidence>
<dbReference type="Gene3D" id="1.10.3210.10">
    <property type="entry name" value="Hypothetical protein af1432"/>
    <property type="match status" value="1"/>
</dbReference>
<reference evidence="5 6" key="1">
    <citation type="submission" date="2020-08" db="EMBL/GenBank/DDBJ databases">
        <title>Genomic Encyclopedia of Type Strains, Phase III (KMG-III): the genomes of soil and plant-associated and newly described type strains.</title>
        <authorList>
            <person name="Whitman W."/>
        </authorList>
    </citation>
    <scope>NUCLEOTIDE SEQUENCE [LARGE SCALE GENOMIC DNA]</scope>
    <source>
        <strain evidence="5 6">CECT 7247</strain>
    </source>
</reference>
<dbReference type="SUPFAM" id="SSF109604">
    <property type="entry name" value="HD-domain/PDEase-like"/>
    <property type="match status" value="1"/>
</dbReference>
<evidence type="ECO:0000313" key="6">
    <source>
        <dbReference type="Proteomes" id="UP000574369"/>
    </source>
</evidence>
<dbReference type="HAMAP" id="MF_01212">
    <property type="entry name" value="dGTPase_type2"/>
    <property type="match status" value="1"/>
</dbReference>
<proteinExistence type="inferred from homology"/>
<dbReference type="InterPro" id="IPR006261">
    <property type="entry name" value="dGTPase"/>
</dbReference>
<evidence type="ECO:0000313" key="5">
    <source>
        <dbReference type="EMBL" id="MBB3195711.1"/>
    </source>
</evidence>
<dbReference type="InterPro" id="IPR006674">
    <property type="entry name" value="HD_domain"/>
</dbReference>
<name>A0ABR6GUC7_9BURK</name>
<comment type="caution">
    <text evidence="5">The sequence shown here is derived from an EMBL/GenBank/DDBJ whole genome shotgun (WGS) entry which is preliminary data.</text>
</comment>
<dbReference type="PANTHER" id="PTHR11373">
    <property type="entry name" value="DEOXYNUCLEOSIDE TRIPHOSPHATE TRIPHOSPHOHYDROLASE"/>
    <property type="match status" value="1"/>
</dbReference>
<comment type="similarity">
    <text evidence="2">Belongs to the dGTPase family. Type 2 subfamily.</text>
</comment>
<dbReference type="Pfam" id="PF01966">
    <property type="entry name" value="HD"/>
    <property type="match status" value="1"/>
</dbReference>
<feature type="compositionally biased region" description="Basic and acidic residues" evidence="3">
    <location>
        <begin position="32"/>
        <end position="45"/>
    </location>
</feature>
<dbReference type="CDD" id="cd00077">
    <property type="entry name" value="HDc"/>
    <property type="match status" value="1"/>
</dbReference>
<dbReference type="PANTHER" id="PTHR11373:SF43">
    <property type="entry name" value="DEOXYGUANOSINETRIPHOSPHATE TRIPHOSPHOHYDROLASE-LIKE PROTEIN"/>
    <property type="match status" value="1"/>
</dbReference>
<sequence length="388" mass="43456">MNLPPNATTMTDTLRASYASHPASSRGRRHPERPAPTRSDYQRDRDRIVHSSAFRRLVYKTQVFLNHEGDLFRTRLTHSLEVAQLGRSIGRSLGLDEDLIETVALAHDLGHTPFGHAGQDVLNDCMQAHGGFEHNLQSLRVVDQLEQRYPQFDGLNLSFESREGILKHCSKRDALRLEALEPGGVAARFLAGGQPSLEAQLCNLADEVAYNAHDVDDGVRSGLITLEQLEQVPLVKRFLDDTLTEYPHLTGKRLLAETIRRMLSEQVYDIIAATRRAIQDAGITTADDARAAGPLVRFTPAMRQASTELKRFLFANLYRHAAVQDKRASAEEVLRDLFQIYLADPDKLPADCANPEDHPRACADYIAGMTDRYALKEHERLTGKKLFG</sequence>
<feature type="region of interest" description="Disordered" evidence="3">
    <location>
        <begin position="19"/>
        <end position="45"/>
    </location>
</feature>
<evidence type="ECO:0000259" key="4">
    <source>
        <dbReference type="PROSITE" id="PS51831"/>
    </source>
</evidence>
<keyword evidence="6" id="KW-1185">Reference proteome</keyword>
<dbReference type="NCBIfam" id="TIGR01353">
    <property type="entry name" value="dGTP_triPase"/>
    <property type="match status" value="1"/>
</dbReference>
<dbReference type="Pfam" id="PF13286">
    <property type="entry name" value="HD_assoc"/>
    <property type="match status" value="1"/>
</dbReference>
<dbReference type="Proteomes" id="UP000574369">
    <property type="component" value="Unassembled WGS sequence"/>
</dbReference>
<dbReference type="NCBIfam" id="NF002326">
    <property type="entry name" value="PRK01286.1-1"/>
    <property type="match status" value="1"/>
</dbReference>
<dbReference type="SMART" id="SM00471">
    <property type="entry name" value="HDc"/>
    <property type="match status" value="1"/>
</dbReference>